<dbReference type="PANTHER" id="PTHR34987:SF2">
    <property type="entry name" value="B, PUTATIVE (AFU_ORTHOLOGUE AFUA_7G05040)-RELATED"/>
    <property type="match status" value="1"/>
</dbReference>
<dbReference type="RefSeq" id="WP_189510991.1">
    <property type="nucleotide sequence ID" value="NZ_BMXG01000001.1"/>
</dbReference>
<evidence type="ECO:0008006" key="5">
    <source>
        <dbReference type="Google" id="ProtNLM"/>
    </source>
</evidence>
<evidence type="ECO:0000259" key="1">
    <source>
        <dbReference type="Pfam" id="PF17389"/>
    </source>
</evidence>
<dbReference type="Pfam" id="PF17389">
    <property type="entry name" value="Bac_rhamnosid6H"/>
    <property type="match status" value="1"/>
</dbReference>
<dbReference type="EMBL" id="BMXG01000001">
    <property type="protein sequence ID" value="GHB90947.1"/>
    <property type="molecule type" value="Genomic_DNA"/>
</dbReference>
<proteinExistence type="predicted"/>
<dbReference type="Gene3D" id="2.60.420.10">
    <property type="entry name" value="Maltose phosphorylase, domain 3"/>
    <property type="match status" value="1"/>
</dbReference>
<name>A0A8J3D998_9BACT</name>
<organism evidence="3 4">
    <name type="scientific">Cerasicoccus arenae</name>
    <dbReference type="NCBI Taxonomy" id="424488"/>
    <lineage>
        <taxon>Bacteria</taxon>
        <taxon>Pseudomonadati</taxon>
        <taxon>Verrucomicrobiota</taxon>
        <taxon>Opitutia</taxon>
        <taxon>Puniceicoccales</taxon>
        <taxon>Cerasicoccaceae</taxon>
        <taxon>Cerasicoccus</taxon>
    </lineage>
</organism>
<dbReference type="GO" id="GO:0005975">
    <property type="term" value="P:carbohydrate metabolic process"/>
    <property type="evidence" value="ECO:0007669"/>
    <property type="project" value="InterPro"/>
</dbReference>
<dbReference type="Pfam" id="PF17390">
    <property type="entry name" value="Bac_rhamnosid_C"/>
    <property type="match status" value="1"/>
</dbReference>
<dbReference type="InterPro" id="IPR008928">
    <property type="entry name" value="6-hairpin_glycosidase_sf"/>
</dbReference>
<accession>A0A8J3D998</accession>
<reference evidence="3" key="2">
    <citation type="submission" date="2020-09" db="EMBL/GenBank/DDBJ databases">
        <authorList>
            <person name="Sun Q."/>
            <person name="Kim S."/>
        </authorList>
    </citation>
    <scope>NUCLEOTIDE SEQUENCE</scope>
    <source>
        <strain evidence="3">KCTC 12870</strain>
    </source>
</reference>
<dbReference type="Gene3D" id="2.60.120.260">
    <property type="entry name" value="Galactose-binding domain-like"/>
    <property type="match status" value="1"/>
</dbReference>
<dbReference type="InterPro" id="IPR035398">
    <property type="entry name" value="Bac_rhamnosid_C"/>
</dbReference>
<evidence type="ECO:0000313" key="4">
    <source>
        <dbReference type="Proteomes" id="UP000642829"/>
    </source>
</evidence>
<dbReference type="Gene3D" id="1.50.10.10">
    <property type="match status" value="1"/>
</dbReference>
<gene>
    <name evidence="3" type="ORF">GCM10007047_02270</name>
</gene>
<keyword evidence="4" id="KW-1185">Reference proteome</keyword>
<comment type="caution">
    <text evidence="3">The sequence shown here is derived from an EMBL/GenBank/DDBJ whole genome shotgun (WGS) entry which is preliminary data.</text>
</comment>
<sequence>MSILTHPDFRFTLAPIDRLPGDANLIPGHPAELASWIWAQNKRGQETAFLEFSLEFDWADGNRPLELHVTADQRFQLYLDGQDVAFGPDRSDLGHWAVSSLTIPVSAGRHTLTALVWTLPLASGPQPSPEEMDAEGNRLPIAPMAQMSYRGGFLLCAVKPDDEALLNTGLAPWTYRDLTNAVSMKRVDNLRYHDIGPSFTVNVAQWFGSDERKQAVVFRGPLNKQHTGVVRQGWALDRSYLPEQKRVRLAGGKVRAVRIISEDSWREGGQAESIAGWQALLCDAKLVEIPADTNVEVLWDFEEYRCGYPLIEIVGGECHIEFEWAESLYECAADQLLTASRSKGHRGEITGKFWLGFGDAFNLPKSSEILTAPIIWWRSGRYARLRIRSGNEPVSIRRLGVVTTGYPFNLDAQWESSDTEWDSIMPLMAKGLEYCAHETWTDCPYYEQMMYVGDTRLHGLSNYACYRDDRISRRAIDLFDWSRIGSLGELVSERYPCHLRQESSSYAMMWVWMVHDFMMWRDDLDFVRDRISGIRNLLEKFIPQMTNEGVLGQIAGWQFVDWVKGWKSGCGPGTREGDSSILNLHLVLTLRCAAEIEAAVGEPIMQKRYMAFAEDLMEATLRLYWDSERNLLLDSRMSPLTSEHAQVLALLTCMLSEEHEAACLDALLNADLDARCTIYFSHYLLEVFARYGQSEAYFEHLKFWRGLPEQGFVSLPEAPEPARSDCHGWGAHPMFHTYASVAGVRPVAPGFRQIRIKPMPGPLGFFRAEMPHPLGVITVSGERVDGQMTIKVSVPEGVKYEIDETLC</sequence>
<evidence type="ECO:0000313" key="3">
    <source>
        <dbReference type="EMBL" id="GHB90947.1"/>
    </source>
</evidence>
<evidence type="ECO:0000259" key="2">
    <source>
        <dbReference type="Pfam" id="PF17390"/>
    </source>
</evidence>
<protein>
    <recommendedName>
        <fullName evidence="5">Alpha-L-rhamnosidase</fullName>
    </recommendedName>
</protein>
<dbReference type="AlphaFoldDB" id="A0A8J3D998"/>
<feature type="domain" description="Alpha-L-rhamnosidase C-terminal" evidence="2">
    <location>
        <begin position="743"/>
        <end position="802"/>
    </location>
</feature>
<reference evidence="3" key="1">
    <citation type="journal article" date="2014" name="Int. J. Syst. Evol. Microbiol.">
        <title>Complete genome sequence of Corynebacterium casei LMG S-19264T (=DSM 44701T), isolated from a smear-ripened cheese.</title>
        <authorList>
            <consortium name="US DOE Joint Genome Institute (JGI-PGF)"/>
            <person name="Walter F."/>
            <person name="Albersmeier A."/>
            <person name="Kalinowski J."/>
            <person name="Ruckert C."/>
        </authorList>
    </citation>
    <scope>NUCLEOTIDE SEQUENCE</scope>
    <source>
        <strain evidence="3">KCTC 12870</strain>
    </source>
</reference>
<dbReference type="SUPFAM" id="SSF48208">
    <property type="entry name" value="Six-hairpin glycosidases"/>
    <property type="match status" value="1"/>
</dbReference>
<dbReference type="InterPro" id="IPR035396">
    <property type="entry name" value="Bac_rhamnosid6H"/>
</dbReference>
<dbReference type="InterPro" id="IPR012341">
    <property type="entry name" value="6hp_glycosidase-like_sf"/>
</dbReference>
<dbReference type="Proteomes" id="UP000642829">
    <property type="component" value="Unassembled WGS sequence"/>
</dbReference>
<feature type="domain" description="Alpha-L-rhamnosidase six-hairpin glycosidase" evidence="1">
    <location>
        <begin position="415"/>
        <end position="674"/>
    </location>
</feature>
<dbReference type="PANTHER" id="PTHR34987">
    <property type="entry name" value="C, PUTATIVE (AFU_ORTHOLOGUE AFUA_3G02880)-RELATED"/>
    <property type="match status" value="1"/>
</dbReference>